<dbReference type="InterPro" id="IPR019830">
    <property type="entry name" value="Malate_synthase_CS"/>
</dbReference>
<dbReference type="InterPro" id="IPR048355">
    <property type="entry name" value="MS_C"/>
</dbReference>
<evidence type="ECO:0000256" key="7">
    <source>
        <dbReference type="ARBA" id="ARBA00068441"/>
    </source>
</evidence>
<evidence type="ECO:0000256" key="1">
    <source>
        <dbReference type="ARBA" id="ARBA00006394"/>
    </source>
</evidence>
<organism evidence="13 14">
    <name type="scientific">Neobacillus vireti LMG 21834</name>
    <dbReference type="NCBI Taxonomy" id="1131730"/>
    <lineage>
        <taxon>Bacteria</taxon>
        <taxon>Bacillati</taxon>
        <taxon>Bacillota</taxon>
        <taxon>Bacilli</taxon>
        <taxon>Bacillales</taxon>
        <taxon>Bacillaceae</taxon>
        <taxon>Neobacillus</taxon>
    </lineage>
</organism>
<dbReference type="PIRSF" id="PIRSF001363">
    <property type="entry name" value="Malate_synth"/>
    <property type="match status" value="1"/>
</dbReference>
<dbReference type="Gene3D" id="1.20.1220.12">
    <property type="entry name" value="Malate synthase, domain III"/>
    <property type="match status" value="1"/>
</dbReference>
<dbReference type="NCBIfam" id="TIGR01344">
    <property type="entry name" value="malate_syn_A"/>
    <property type="match status" value="1"/>
</dbReference>
<comment type="catalytic activity">
    <reaction evidence="6 9">
        <text>glyoxylate + acetyl-CoA + H2O = (S)-malate + CoA + H(+)</text>
        <dbReference type="Rhea" id="RHEA:18181"/>
        <dbReference type="ChEBI" id="CHEBI:15377"/>
        <dbReference type="ChEBI" id="CHEBI:15378"/>
        <dbReference type="ChEBI" id="CHEBI:15589"/>
        <dbReference type="ChEBI" id="CHEBI:36655"/>
        <dbReference type="ChEBI" id="CHEBI:57287"/>
        <dbReference type="ChEBI" id="CHEBI:57288"/>
        <dbReference type="EC" id="2.3.3.9"/>
    </reaction>
</comment>
<sequence>MATQTTGIEVVGAIKAQYDEILTPEALNFIEELEQKFGARRLELLQYRQKRQQEIDNGKLPDFLPETKHIRNGEWTIAPLPKDLQDRRVEITGPTDRKMVINALNSGAKLFMADFEDATSPTWENAVEGQINLRDAVKRTIRFENPNGKKYALKEETAVLIPRPRGLHLEEKHVLLDGKSISGSFFDFGMYFFHNVKALLAKGSGPYFYLPKLESHLEARLWNDVFVFAQEKLGVAQGTIKATVLIETIMAAFEMDEILYELKEHSAGLNCGRWDYIFSFIKKLRNQKDVILPDRAQVTMTSPFMRSYSLLTIQTCHRRKAPAMGGMAAQIPVKNNPQANEEAFAKVLADKEREARDGHDGTWVAHPGLVPVAMEAFNREMPTPNQIHTAKQQKITITAQDLLEIPGGTITEAGVRTNINVGIQYVASWLSGRGAAPIYNLMEDAATAEISRAQLWQWIRHPRGVLDDGRKITIEMYEQFKGEELERIKQEIGIQYFENGRFDEAIRLFDRLILNDEFVDFLTLPGYEQL</sequence>
<evidence type="ECO:0000256" key="2">
    <source>
        <dbReference type="ARBA" id="ARBA00012636"/>
    </source>
</evidence>
<feature type="active site" description="Proton acceptor" evidence="8">
    <location>
        <position position="163"/>
    </location>
</feature>
<dbReference type="Proteomes" id="UP000018877">
    <property type="component" value="Unassembled WGS sequence"/>
</dbReference>
<dbReference type="FunFam" id="3.20.20.360:FF:000001">
    <property type="entry name" value="Malate synthase"/>
    <property type="match status" value="1"/>
</dbReference>
<dbReference type="FunFam" id="1.20.1220.12:FF:000001">
    <property type="entry name" value="Malate synthase"/>
    <property type="match status" value="1"/>
</dbReference>
<evidence type="ECO:0000256" key="9">
    <source>
        <dbReference type="RuleBase" id="RU000555"/>
    </source>
</evidence>
<reference evidence="13 14" key="1">
    <citation type="journal article" date="2014" name="Environ. Microbiol.">
        <title>The nitrate-ammonifying and nosZ-carrying bacterium Bacillus vireti is a potent source and sink for nitric and nitrous oxide under high nitrate conditions.</title>
        <authorList>
            <person name="Mania D."/>
            <person name="Heylen K."/>
            <person name="van Spanning R.J."/>
            <person name="Frostegard A."/>
        </authorList>
    </citation>
    <scope>NUCLEOTIDE SEQUENCE [LARGE SCALE GENOMIC DNA]</scope>
    <source>
        <strain evidence="13 14">LMG 21834</strain>
    </source>
</reference>
<dbReference type="InterPro" id="IPR006252">
    <property type="entry name" value="Malate_synthA"/>
</dbReference>
<dbReference type="Gene3D" id="3.20.20.360">
    <property type="entry name" value="Malate synthase, domain 3"/>
    <property type="match status" value="1"/>
</dbReference>
<evidence type="ECO:0000256" key="6">
    <source>
        <dbReference type="ARBA" id="ARBA00047918"/>
    </source>
</evidence>
<keyword evidence="13" id="KW-0012">Acyltransferase</keyword>
<evidence type="ECO:0000256" key="4">
    <source>
        <dbReference type="ARBA" id="ARBA00022532"/>
    </source>
</evidence>
<dbReference type="InterPro" id="IPR011076">
    <property type="entry name" value="Malate_synth_sf"/>
</dbReference>
<evidence type="ECO:0000256" key="8">
    <source>
        <dbReference type="PIRSR" id="PIRSR001363-1"/>
    </source>
</evidence>
<keyword evidence="14" id="KW-1185">Reference proteome</keyword>
<dbReference type="CDD" id="cd00727">
    <property type="entry name" value="malate_synt_A"/>
    <property type="match status" value="1"/>
</dbReference>
<feature type="domain" description="Malate synthase N-terminal" evidence="11">
    <location>
        <begin position="8"/>
        <end position="69"/>
    </location>
</feature>
<comment type="caution">
    <text evidence="13">The sequence shown here is derived from an EMBL/GenBank/DDBJ whole genome shotgun (WGS) entry which is preliminary data.</text>
</comment>
<evidence type="ECO:0000256" key="5">
    <source>
        <dbReference type="ARBA" id="ARBA00022679"/>
    </source>
</evidence>
<dbReference type="PANTHER" id="PTHR42902:SF1">
    <property type="entry name" value="MALATE SYNTHASE 1-RELATED"/>
    <property type="match status" value="1"/>
</dbReference>
<protein>
    <recommendedName>
        <fullName evidence="7 9">Malate synthase</fullName>
        <ecNumber evidence="2 9">2.3.3.9</ecNumber>
    </recommendedName>
</protein>
<dbReference type="GO" id="GO:0004474">
    <property type="term" value="F:malate synthase activity"/>
    <property type="evidence" value="ECO:0007669"/>
    <property type="project" value="UniProtKB-EC"/>
</dbReference>
<comment type="pathway">
    <text evidence="9">Carbohydrate metabolism; glyoxylate cycle; (S)-malate from isocitrate: step 2/2.</text>
</comment>
<evidence type="ECO:0000313" key="13">
    <source>
        <dbReference type="EMBL" id="ETI69527.1"/>
    </source>
</evidence>
<dbReference type="GO" id="GO:0006097">
    <property type="term" value="P:glyoxylate cycle"/>
    <property type="evidence" value="ECO:0007669"/>
    <property type="project" value="UniProtKB-KW"/>
</dbReference>
<dbReference type="Pfam" id="PF01274">
    <property type="entry name" value="MS_TIM-barrel"/>
    <property type="match status" value="1"/>
</dbReference>
<dbReference type="EC" id="2.3.3.9" evidence="2 9"/>
<dbReference type="GO" id="GO:0005737">
    <property type="term" value="C:cytoplasm"/>
    <property type="evidence" value="ECO:0007669"/>
    <property type="project" value="TreeGrafter"/>
</dbReference>
<evidence type="ECO:0000259" key="12">
    <source>
        <dbReference type="Pfam" id="PF20659"/>
    </source>
</evidence>
<dbReference type="GO" id="GO:0006099">
    <property type="term" value="P:tricarboxylic acid cycle"/>
    <property type="evidence" value="ECO:0007669"/>
    <property type="project" value="UniProtKB-KW"/>
</dbReference>
<evidence type="ECO:0000259" key="11">
    <source>
        <dbReference type="Pfam" id="PF20656"/>
    </source>
</evidence>
<keyword evidence="5 9" id="KW-0808">Transferase</keyword>
<evidence type="ECO:0000256" key="3">
    <source>
        <dbReference type="ARBA" id="ARBA00022435"/>
    </source>
</evidence>
<dbReference type="EMBL" id="ALAN01000049">
    <property type="protein sequence ID" value="ETI69527.1"/>
    <property type="molecule type" value="Genomic_DNA"/>
</dbReference>
<accession>A0AB94IRA5</accession>
<dbReference type="SUPFAM" id="SSF51645">
    <property type="entry name" value="Malate synthase G"/>
    <property type="match status" value="1"/>
</dbReference>
<dbReference type="RefSeq" id="WP_024027603.1">
    <property type="nucleotide sequence ID" value="NZ_ALAN01000049.1"/>
</dbReference>
<dbReference type="InterPro" id="IPR046363">
    <property type="entry name" value="MS_N_TIM-barrel_dom"/>
</dbReference>
<dbReference type="AlphaFoldDB" id="A0AB94IRA5"/>
<gene>
    <name evidence="13" type="ORF">BAVI_06959</name>
</gene>
<keyword evidence="3 9" id="KW-0329">Glyoxylate bypass</keyword>
<comment type="similarity">
    <text evidence="1 9">Belongs to the malate synthase family.</text>
</comment>
<feature type="domain" description="Malate synthase C-terminal" evidence="12">
    <location>
        <begin position="410"/>
        <end position="530"/>
    </location>
</feature>
<proteinExistence type="inferred from homology"/>
<dbReference type="PROSITE" id="PS00510">
    <property type="entry name" value="MALATE_SYNTHASE"/>
    <property type="match status" value="1"/>
</dbReference>
<evidence type="ECO:0000259" key="10">
    <source>
        <dbReference type="Pfam" id="PF01274"/>
    </source>
</evidence>
<dbReference type="InterPro" id="IPR048356">
    <property type="entry name" value="MS_N"/>
</dbReference>
<feature type="domain" description="Malate synthase TIM barrel" evidence="10">
    <location>
        <begin position="160"/>
        <end position="405"/>
    </location>
</feature>
<dbReference type="InterPro" id="IPR044856">
    <property type="entry name" value="Malate_synth_C_sf"/>
</dbReference>
<feature type="active site" description="Proton donor" evidence="8">
    <location>
        <position position="444"/>
    </location>
</feature>
<name>A0AB94IRA5_9BACI</name>
<evidence type="ECO:0000313" key="14">
    <source>
        <dbReference type="Proteomes" id="UP000018877"/>
    </source>
</evidence>
<dbReference type="Pfam" id="PF20656">
    <property type="entry name" value="MS_N"/>
    <property type="match status" value="1"/>
</dbReference>
<dbReference type="PANTHER" id="PTHR42902">
    <property type="entry name" value="MALATE SYNTHASE"/>
    <property type="match status" value="1"/>
</dbReference>
<dbReference type="InterPro" id="IPR001465">
    <property type="entry name" value="Malate_synthase_TIM"/>
</dbReference>
<keyword evidence="4 9" id="KW-0816">Tricarboxylic acid cycle</keyword>
<dbReference type="Pfam" id="PF20659">
    <property type="entry name" value="MS_C"/>
    <property type="match status" value="1"/>
</dbReference>